<evidence type="ECO:0000256" key="3">
    <source>
        <dbReference type="ARBA" id="ARBA00011484"/>
    </source>
</evidence>
<comment type="subunit">
    <text evidence="3">Forms a 24-polypeptide structural core with octahedral symmetry.</text>
</comment>
<dbReference type="SUPFAM" id="SSF51230">
    <property type="entry name" value="Single hybrid motif"/>
    <property type="match status" value="1"/>
</dbReference>
<dbReference type="InterPro" id="IPR050743">
    <property type="entry name" value="2-oxoacid_DH_E2_comp"/>
</dbReference>
<dbReference type="SUPFAM" id="SSF47005">
    <property type="entry name" value="Peripheral subunit-binding domain of 2-oxo acid dehydrogenase complex"/>
    <property type="match status" value="1"/>
</dbReference>
<dbReference type="GO" id="GO:0016407">
    <property type="term" value="F:acetyltransferase activity"/>
    <property type="evidence" value="ECO:0007669"/>
    <property type="project" value="TreeGrafter"/>
</dbReference>
<dbReference type="InterPro" id="IPR036625">
    <property type="entry name" value="E3-bd_dom_sf"/>
</dbReference>
<dbReference type="GO" id="GO:0005737">
    <property type="term" value="C:cytoplasm"/>
    <property type="evidence" value="ECO:0007669"/>
    <property type="project" value="TreeGrafter"/>
</dbReference>
<dbReference type="Pfam" id="PF00364">
    <property type="entry name" value="Biotin_lipoyl"/>
    <property type="match status" value="1"/>
</dbReference>
<dbReference type="InterPro" id="IPR000089">
    <property type="entry name" value="Biotin_lipoyl"/>
</dbReference>
<dbReference type="Pfam" id="PF02817">
    <property type="entry name" value="E3_binding"/>
    <property type="match status" value="1"/>
</dbReference>
<dbReference type="Proteomes" id="UP000565576">
    <property type="component" value="Unassembled WGS sequence"/>
</dbReference>
<evidence type="ECO:0000256" key="2">
    <source>
        <dbReference type="ARBA" id="ARBA00007317"/>
    </source>
</evidence>
<dbReference type="PANTHER" id="PTHR43178">
    <property type="entry name" value="DIHYDROLIPOAMIDE ACETYLTRANSFERASE COMPONENT OF PYRUVATE DEHYDROGENASE COMPLEX"/>
    <property type="match status" value="1"/>
</dbReference>
<reference evidence="10 11" key="1">
    <citation type="submission" date="2020-08" db="EMBL/GenBank/DDBJ databases">
        <title>Genomic Encyclopedia of Type Strains, Phase IV (KMG-V): Genome sequencing to study the core and pangenomes of soil and plant-associated prokaryotes.</title>
        <authorList>
            <person name="Whitman W."/>
        </authorList>
    </citation>
    <scope>NUCLEOTIDE SEQUENCE [LARGE SCALE GENOMIC DNA]</scope>
    <source>
        <strain evidence="10 11">SEMIA 4060</strain>
    </source>
</reference>
<dbReference type="InterPro" id="IPR011053">
    <property type="entry name" value="Single_hybrid_motif"/>
</dbReference>
<dbReference type="GO" id="GO:0031405">
    <property type="term" value="F:lipoic acid binding"/>
    <property type="evidence" value="ECO:0007669"/>
    <property type="project" value="TreeGrafter"/>
</dbReference>
<gene>
    <name evidence="10" type="ORF">GGD46_003630</name>
</gene>
<dbReference type="InterPro" id="IPR001078">
    <property type="entry name" value="2-oxoacid_DH_actylTfrase"/>
</dbReference>
<dbReference type="InterPro" id="IPR023213">
    <property type="entry name" value="CAT-like_dom_sf"/>
</dbReference>
<dbReference type="PROSITE" id="PS00189">
    <property type="entry name" value="LIPOYL"/>
    <property type="match status" value="1"/>
</dbReference>
<keyword evidence="4 7" id="KW-0808">Transferase</keyword>
<protein>
    <recommendedName>
        <fullName evidence="7">Dihydrolipoamide acetyltransferase component of pyruvate dehydrogenase complex</fullName>
        <ecNumber evidence="7">2.3.1.-</ecNumber>
    </recommendedName>
</protein>
<evidence type="ECO:0000259" key="9">
    <source>
        <dbReference type="PROSITE" id="PS51826"/>
    </source>
</evidence>
<evidence type="ECO:0000259" key="8">
    <source>
        <dbReference type="PROSITE" id="PS50968"/>
    </source>
</evidence>
<evidence type="ECO:0000256" key="4">
    <source>
        <dbReference type="ARBA" id="ARBA00022679"/>
    </source>
</evidence>
<evidence type="ECO:0000256" key="1">
    <source>
        <dbReference type="ARBA" id="ARBA00001938"/>
    </source>
</evidence>
<dbReference type="Gene3D" id="4.10.320.10">
    <property type="entry name" value="E3-binding domain"/>
    <property type="match status" value="1"/>
</dbReference>
<evidence type="ECO:0000313" key="10">
    <source>
        <dbReference type="EMBL" id="MBB6486335.1"/>
    </source>
</evidence>
<dbReference type="InterPro" id="IPR004167">
    <property type="entry name" value="PSBD"/>
</dbReference>
<dbReference type="AlphaFoldDB" id="A0A7X0ISQ9"/>
<evidence type="ECO:0000256" key="7">
    <source>
        <dbReference type="RuleBase" id="RU003423"/>
    </source>
</evidence>
<evidence type="ECO:0000313" key="11">
    <source>
        <dbReference type="Proteomes" id="UP000565576"/>
    </source>
</evidence>
<organism evidence="10 11">
    <name type="scientific">Rhizobium lusitanum</name>
    <dbReference type="NCBI Taxonomy" id="293958"/>
    <lineage>
        <taxon>Bacteria</taxon>
        <taxon>Pseudomonadati</taxon>
        <taxon>Pseudomonadota</taxon>
        <taxon>Alphaproteobacteria</taxon>
        <taxon>Hyphomicrobiales</taxon>
        <taxon>Rhizobiaceae</taxon>
        <taxon>Rhizobium/Agrobacterium group</taxon>
        <taxon>Rhizobium</taxon>
    </lineage>
</organism>
<dbReference type="Gene3D" id="2.40.50.100">
    <property type="match status" value="1"/>
</dbReference>
<proteinExistence type="inferred from homology"/>
<evidence type="ECO:0000256" key="5">
    <source>
        <dbReference type="ARBA" id="ARBA00022823"/>
    </source>
</evidence>
<dbReference type="RefSeq" id="WP_184706184.1">
    <property type="nucleotide sequence ID" value="NZ_JACHBG010000007.1"/>
</dbReference>
<dbReference type="InterPro" id="IPR003016">
    <property type="entry name" value="2-oxoA_DH_lipoyl-BS"/>
</dbReference>
<evidence type="ECO:0000256" key="6">
    <source>
        <dbReference type="ARBA" id="ARBA00023315"/>
    </source>
</evidence>
<dbReference type="PANTHER" id="PTHR43178:SF5">
    <property type="entry name" value="LIPOAMIDE ACYLTRANSFERASE COMPONENT OF BRANCHED-CHAIN ALPHA-KETO ACID DEHYDROGENASE COMPLEX, MITOCHONDRIAL"/>
    <property type="match status" value="1"/>
</dbReference>
<accession>A0A7X0ISQ9</accession>
<dbReference type="PROSITE" id="PS51826">
    <property type="entry name" value="PSBD"/>
    <property type="match status" value="1"/>
</dbReference>
<comment type="caution">
    <text evidence="10">The sequence shown here is derived from an EMBL/GenBank/DDBJ whole genome shotgun (WGS) entry which is preliminary data.</text>
</comment>
<dbReference type="SUPFAM" id="SSF52777">
    <property type="entry name" value="CoA-dependent acyltransferases"/>
    <property type="match status" value="1"/>
</dbReference>
<dbReference type="Pfam" id="PF00198">
    <property type="entry name" value="2-oxoacid_dh"/>
    <property type="match status" value="1"/>
</dbReference>
<feature type="domain" description="Lipoyl-binding" evidence="8">
    <location>
        <begin position="2"/>
        <end position="78"/>
    </location>
</feature>
<sequence>MANSIEITAPIEQEGTKAIVRNWLKQIGDHVKEGDALVELETDKVTQEISAPCDGILSEIAMADGDDAMPGAMLGRMIVPANGTTAEASIAPTQVQPGLTVANTPHYSPAVRRAAMEYGIDPATLMGSGKGGRVTRADMENAHRADTAVLSQPQPQPVVAQRSAMTVKSSPASTDGRSRIVPHSAMRLSIAKHMAQSLATAPQVTAVFEADFTAIMRHRETHKERLKSQGISLSYTAYFVAASVAAMRVVPEVNSQWHDESLEIFEDINIGIGIALGDKGLVAPVIRQAQALSLEEIAAGLQDLTNRARSNALKNDEMKGGTFTISNHGVSGSLLASPIIISQPQSAILGVGKLEKRVVVREVDGVDAIQIRPMAYISLTIDHRSLDGHQTNSWLTEFVRTLESWPQ</sequence>
<comment type="similarity">
    <text evidence="2 7">Belongs to the 2-oxoacid dehydrogenase family.</text>
</comment>
<dbReference type="Gene3D" id="3.30.559.10">
    <property type="entry name" value="Chloramphenicol acetyltransferase-like domain"/>
    <property type="match status" value="1"/>
</dbReference>
<comment type="cofactor">
    <cofactor evidence="1 7">
        <name>(R)-lipoate</name>
        <dbReference type="ChEBI" id="CHEBI:83088"/>
    </cofactor>
</comment>
<keyword evidence="5 7" id="KW-0450">Lipoyl</keyword>
<keyword evidence="6 7" id="KW-0012">Acyltransferase</keyword>
<feature type="domain" description="Peripheral subunit-binding (PSBD)" evidence="9">
    <location>
        <begin position="106"/>
        <end position="143"/>
    </location>
</feature>
<dbReference type="PROSITE" id="PS50968">
    <property type="entry name" value="BIOTINYL_LIPOYL"/>
    <property type="match status" value="1"/>
</dbReference>
<dbReference type="CDD" id="cd06849">
    <property type="entry name" value="lipoyl_domain"/>
    <property type="match status" value="1"/>
</dbReference>
<dbReference type="EC" id="2.3.1.-" evidence="7"/>
<dbReference type="EMBL" id="JACHBG010000007">
    <property type="protein sequence ID" value="MBB6486335.1"/>
    <property type="molecule type" value="Genomic_DNA"/>
</dbReference>
<name>A0A7X0ISQ9_9HYPH</name>